<dbReference type="EMBL" id="JARGDH010000006">
    <property type="protein sequence ID" value="KAL0265691.1"/>
    <property type="molecule type" value="Genomic_DNA"/>
</dbReference>
<name>A0AAW2H7M4_9NEOP</name>
<gene>
    <name evidence="3" type="ORF">PYX00_011405</name>
</gene>
<feature type="domain" description="GP-PDE" evidence="2">
    <location>
        <begin position="103"/>
        <end position="350"/>
    </location>
</feature>
<sequence length="372" mass="41200">MKGKSEAETRIVGILLDASHQGLSNAIEVDVAVGRGGDASSLERHPMIKLVNCFFAFVAIDKLFEYHIAVDTGLGMQMIEVEDAMLEHVHLSARRCRLPDGEVHLIRHRGSGENSTHLEDDYVENTEFAIRDGVARGAGWVEIDVHLTGDGIPIVHHDFSIECNGSKRLLSSLTYEEVVDAHFLAFNPKRRWSLRLLTLKDALVVAGNAGVNVEIKYPLSKDLKEMPEYAYVHPRNSFHPQIVLALSAVTHSHPIFFLTEGDGGNHRETICNVMDLAIRFALRLGISGVVMDSKHLFSSITNFEAISERTGLQFLAYGKKLNDLVMARIAVARGICGVITDSADVIAGLNDIFNAWRTSPFVGMKKKENFKK</sequence>
<dbReference type="SUPFAM" id="SSF51695">
    <property type="entry name" value="PLC-like phosphodiesterases"/>
    <property type="match status" value="1"/>
</dbReference>
<evidence type="ECO:0000313" key="3">
    <source>
        <dbReference type="EMBL" id="KAL0265691.1"/>
    </source>
</evidence>
<accession>A0AAW2H7M4</accession>
<protein>
    <recommendedName>
        <fullName evidence="2">GP-PDE domain-containing protein</fullName>
    </recommendedName>
</protein>
<evidence type="ECO:0000259" key="2">
    <source>
        <dbReference type="PROSITE" id="PS51704"/>
    </source>
</evidence>
<keyword evidence="1" id="KW-0378">Hydrolase</keyword>
<comment type="caution">
    <text evidence="3">The sequence shown here is derived from an EMBL/GenBank/DDBJ whole genome shotgun (WGS) entry which is preliminary data.</text>
</comment>
<dbReference type="InterPro" id="IPR017946">
    <property type="entry name" value="PLC-like_Pdiesterase_TIM-brl"/>
</dbReference>
<dbReference type="GO" id="GO:0008081">
    <property type="term" value="F:phosphoric diester hydrolase activity"/>
    <property type="evidence" value="ECO:0007669"/>
    <property type="project" value="InterPro"/>
</dbReference>
<dbReference type="AlphaFoldDB" id="A0AAW2H7M4"/>
<proteinExistence type="predicted"/>
<dbReference type="PANTHER" id="PTHR22958">
    <property type="entry name" value="GLYCEROPHOSPHORYL DIESTER PHOSPHODIESTERASE"/>
    <property type="match status" value="1"/>
</dbReference>
<reference evidence="3" key="1">
    <citation type="journal article" date="2024" name="Gigascience">
        <title>Chromosome-level genome of the poultry shaft louse Menopon gallinae provides insight into the host-switching and adaptive evolution of parasitic lice.</title>
        <authorList>
            <person name="Xu Y."/>
            <person name="Ma L."/>
            <person name="Liu S."/>
            <person name="Liang Y."/>
            <person name="Liu Q."/>
            <person name="He Z."/>
            <person name="Tian L."/>
            <person name="Duan Y."/>
            <person name="Cai W."/>
            <person name="Li H."/>
            <person name="Song F."/>
        </authorList>
    </citation>
    <scope>NUCLEOTIDE SEQUENCE</scope>
    <source>
        <strain evidence="3">Cailab_2023a</strain>
    </source>
</reference>
<organism evidence="3">
    <name type="scientific">Menopon gallinae</name>
    <name type="common">poultry shaft louse</name>
    <dbReference type="NCBI Taxonomy" id="328185"/>
    <lineage>
        <taxon>Eukaryota</taxon>
        <taxon>Metazoa</taxon>
        <taxon>Ecdysozoa</taxon>
        <taxon>Arthropoda</taxon>
        <taxon>Hexapoda</taxon>
        <taxon>Insecta</taxon>
        <taxon>Pterygota</taxon>
        <taxon>Neoptera</taxon>
        <taxon>Paraneoptera</taxon>
        <taxon>Psocodea</taxon>
        <taxon>Troctomorpha</taxon>
        <taxon>Phthiraptera</taxon>
        <taxon>Amblycera</taxon>
        <taxon>Menoponidae</taxon>
        <taxon>Menopon</taxon>
    </lineage>
</organism>
<dbReference type="InterPro" id="IPR051578">
    <property type="entry name" value="GDPD"/>
</dbReference>
<dbReference type="InterPro" id="IPR030395">
    <property type="entry name" value="GP_PDE_dom"/>
</dbReference>
<dbReference type="Pfam" id="PF03009">
    <property type="entry name" value="GDPD"/>
    <property type="match status" value="1"/>
</dbReference>
<dbReference type="PANTHER" id="PTHR22958:SF1">
    <property type="entry name" value="GLYCEROPHOSPHOCHOLINE PHOSPHODIESTERASE GPCPD1"/>
    <property type="match status" value="1"/>
</dbReference>
<dbReference type="GO" id="GO:0046475">
    <property type="term" value="P:glycerophospholipid catabolic process"/>
    <property type="evidence" value="ECO:0007669"/>
    <property type="project" value="TreeGrafter"/>
</dbReference>
<dbReference type="Gene3D" id="3.20.20.190">
    <property type="entry name" value="Phosphatidylinositol (PI) phosphodiesterase"/>
    <property type="match status" value="1"/>
</dbReference>
<evidence type="ECO:0000256" key="1">
    <source>
        <dbReference type="ARBA" id="ARBA00022801"/>
    </source>
</evidence>
<dbReference type="PROSITE" id="PS51704">
    <property type="entry name" value="GP_PDE"/>
    <property type="match status" value="1"/>
</dbReference>